<protein>
    <submittedName>
        <fullName evidence="3">SDR family oxidoreductase</fullName>
    </submittedName>
</protein>
<keyword evidence="4" id="KW-1185">Reference proteome</keyword>
<proteinExistence type="inferred from homology"/>
<comment type="similarity">
    <text evidence="1">Belongs to the short-chain dehydrogenases/reductases (SDR) family.</text>
</comment>
<sequence length="255" mass="26374">MADADALGCFRLDGQVAAVTGGARGIGLATATLFAAAGARVVVLDRDGGAAEAARIGPAATWRELDVADEAQVDAAFAALAAEEGRLDVLVNNAGTAIRRPTVELSLADWQRVVDVNMTGAFLCARAAARLMLPRRSGAIVNLASIMGLSGGGLYPNISYQATKGALVNMTRALAVEWAREGLRVNAVAPTWVDTEFIAALKANPALMDEVRRMTPMGRLAQPDEVARACLFLASPAASMVTGAVLPVDGGFLAQ</sequence>
<dbReference type="RefSeq" id="WP_254738828.1">
    <property type="nucleotide sequence ID" value="NZ_JANCLU010000003.1"/>
</dbReference>
<dbReference type="EMBL" id="JANCLU010000003">
    <property type="protein sequence ID" value="MCP8937649.1"/>
    <property type="molecule type" value="Genomic_DNA"/>
</dbReference>
<dbReference type="InterPro" id="IPR036291">
    <property type="entry name" value="NAD(P)-bd_dom_sf"/>
</dbReference>
<dbReference type="InterPro" id="IPR002347">
    <property type="entry name" value="SDR_fam"/>
</dbReference>
<evidence type="ECO:0000256" key="2">
    <source>
        <dbReference type="ARBA" id="ARBA00023002"/>
    </source>
</evidence>
<name>A0ABT1L827_9HYPH</name>
<dbReference type="PRINTS" id="PR00080">
    <property type="entry name" value="SDRFAMILY"/>
</dbReference>
<comment type="caution">
    <text evidence="3">The sequence shown here is derived from an EMBL/GenBank/DDBJ whole genome shotgun (WGS) entry which is preliminary data.</text>
</comment>
<dbReference type="PANTHER" id="PTHR42760:SF115">
    <property type="entry name" value="3-OXOACYL-[ACYL-CARRIER-PROTEIN] REDUCTASE FABG"/>
    <property type="match status" value="1"/>
</dbReference>
<organism evidence="3 4">
    <name type="scientific">Alsobacter ponti</name>
    <dbReference type="NCBI Taxonomy" id="2962936"/>
    <lineage>
        <taxon>Bacteria</taxon>
        <taxon>Pseudomonadati</taxon>
        <taxon>Pseudomonadota</taxon>
        <taxon>Alphaproteobacteria</taxon>
        <taxon>Hyphomicrobiales</taxon>
        <taxon>Alsobacteraceae</taxon>
        <taxon>Alsobacter</taxon>
    </lineage>
</organism>
<dbReference type="NCBIfam" id="NF005559">
    <property type="entry name" value="PRK07231.1"/>
    <property type="match status" value="1"/>
</dbReference>
<dbReference type="PANTHER" id="PTHR42760">
    <property type="entry name" value="SHORT-CHAIN DEHYDROGENASES/REDUCTASES FAMILY MEMBER"/>
    <property type="match status" value="1"/>
</dbReference>
<evidence type="ECO:0000256" key="1">
    <source>
        <dbReference type="ARBA" id="ARBA00006484"/>
    </source>
</evidence>
<keyword evidence="2" id="KW-0560">Oxidoreductase</keyword>
<dbReference type="SUPFAM" id="SSF51735">
    <property type="entry name" value="NAD(P)-binding Rossmann-fold domains"/>
    <property type="match status" value="1"/>
</dbReference>
<dbReference type="Gene3D" id="3.40.50.720">
    <property type="entry name" value="NAD(P)-binding Rossmann-like Domain"/>
    <property type="match status" value="1"/>
</dbReference>
<dbReference type="Pfam" id="PF13561">
    <property type="entry name" value="adh_short_C2"/>
    <property type="match status" value="1"/>
</dbReference>
<evidence type="ECO:0000313" key="3">
    <source>
        <dbReference type="EMBL" id="MCP8937649.1"/>
    </source>
</evidence>
<gene>
    <name evidence="3" type="ORF">NK718_03920</name>
</gene>
<accession>A0ABT1L827</accession>
<dbReference type="PRINTS" id="PR00081">
    <property type="entry name" value="GDHRDH"/>
</dbReference>
<dbReference type="Proteomes" id="UP001205890">
    <property type="component" value="Unassembled WGS sequence"/>
</dbReference>
<dbReference type="CDD" id="cd05233">
    <property type="entry name" value="SDR_c"/>
    <property type="match status" value="1"/>
</dbReference>
<reference evidence="3 4" key="1">
    <citation type="submission" date="2022-07" db="EMBL/GenBank/DDBJ databases">
        <authorList>
            <person name="Li W.-J."/>
            <person name="Deng Q.-Q."/>
        </authorList>
    </citation>
    <scope>NUCLEOTIDE SEQUENCE [LARGE SCALE GENOMIC DNA]</scope>
    <source>
        <strain evidence="3 4">SYSU M60028</strain>
    </source>
</reference>
<evidence type="ECO:0000313" key="4">
    <source>
        <dbReference type="Proteomes" id="UP001205890"/>
    </source>
</evidence>